<accession>A0A7X5QZ22</accession>
<dbReference type="AlphaFoldDB" id="A0A7X5QZ22"/>
<gene>
    <name evidence="8" type="ORF">FHX76_000365</name>
</gene>
<feature type="transmembrane region" description="Helical" evidence="6">
    <location>
        <begin position="144"/>
        <end position="162"/>
    </location>
</feature>
<evidence type="ECO:0000259" key="7">
    <source>
        <dbReference type="PROSITE" id="PS50850"/>
    </source>
</evidence>
<dbReference type="GO" id="GO:0022857">
    <property type="term" value="F:transmembrane transporter activity"/>
    <property type="evidence" value="ECO:0007669"/>
    <property type="project" value="InterPro"/>
</dbReference>
<feature type="transmembrane region" description="Helical" evidence="6">
    <location>
        <begin position="217"/>
        <end position="241"/>
    </location>
</feature>
<feature type="transmembrane region" description="Helical" evidence="6">
    <location>
        <begin position="368"/>
        <end position="388"/>
    </location>
</feature>
<feature type="transmembrane region" description="Helical" evidence="6">
    <location>
        <begin position="247"/>
        <end position="270"/>
    </location>
</feature>
<feature type="transmembrane region" description="Helical" evidence="6">
    <location>
        <begin position="52"/>
        <end position="73"/>
    </location>
</feature>
<feature type="transmembrane region" description="Helical" evidence="6">
    <location>
        <begin position="85"/>
        <end position="103"/>
    </location>
</feature>
<dbReference type="InterPro" id="IPR011701">
    <property type="entry name" value="MFS"/>
</dbReference>
<sequence>MARARTAPARVSAATLPAAVWIIGFAIFAQGTSELVIAGLLPELASDLTVTVSQAGLLVSAFALGMFVGAPILSIVTLRMPRRQSMLLFLAVFIVAHIVAATADSYQVLFLTRLIGAFVYAGFWAVGAGTALQLVPAGSRGRAMSVVAGGLTVALVVGVPAGTWLGQAFGWRSVFWAIAGLSAVAWFAVFAAVPRFATTAPPRIAAEMRGLRVPRLWLSYAMTSTSIAALIGVFSFLGVILVEVAGFASAVVPWLLLVYGVGALVGTLLGGRLADRLAVGVLAVGFGCLLIVFVLFALLGTMQAVVIALVLLLGVAGAMTNPALNARVVTIAPAAPTLAVAGSVSAFNLGIALGPWLNGSLLDTGSGYVSLIWVGASLAGVALALLCLEWRLQNRHTRWRREGQLLNV</sequence>
<keyword evidence="5 6" id="KW-0472">Membrane</keyword>
<dbReference type="CDD" id="cd17324">
    <property type="entry name" value="MFS_NepI_like"/>
    <property type="match status" value="1"/>
</dbReference>
<evidence type="ECO:0000313" key="9">
    <source>
        <dbReference type="Proteomes" id="UP000541033"/>
    </source>
</evidence>
<feature type="domain" description="Major facilitator superfamily (MFS) profile" evidence="7">
    <location>
        <begin position="19"/>
        <end position="392"/>
    </location>
</feature>
<dbReference type="Gene3D" id="1.20.1250.20">
    <property type="entry name" value="MFS general substrate transporter like domains"/>
    <property type="match status" value="2"/>
</dbReference>
<keyword evidence="3 6" id="KW-0812">Transmembrane</keyword>
<dbReference type="InterPro" id="IPR036259">
    <property type="entry name" value="MFS_trans_sf"/>
</dbReference>
<dbReference type="Proteomes" id="UP000541033">
    <property type="component" value="Unassembled WGS sequence"/>
</dbReference>
<comment type="subcellular location">
    <subcellularLocation>
        <location evidence="1">Cell membrane</location>
        <topology evidence="1">Multi-pass membrane protein</topology>
    </subcellularLocation>
</comment>
<feature type="transmembrane region" description="Helical" evidence="6">
    <location>
        <begin position="12"/>
        <end position="32"/>
    </location>
</feature>
<organism evidence="8 9">
    <name type="scientific">Lysinibacter cavernae</name>
    <dbReference type="NCBI Taxonomy" id="1640652"/>
    <lineage>
        <taxon>Bacteria</taxon>
        <taxon>Bacillati</taxon>
        <taxon>Actinomycetota</taxon>
        <taxon>Actinomycetes</taxon>
        <taxon>Micrococcales</taxon>
        <taxon>Microbacteriaceae</taxon>
        <taxon>Lysinibacter</taxon>
    </lineage>
</organism>
<dbReference type="NCBIfam" id="NF033135">
    <property type="entry name" value="cmx_cmrA"/>
    <property type="match status" value="1"/>
</dbReference>
<comment type="caution">
    <text evidence="8">The sequence shown here is derived from an EMBL/GenBank/DDBJ whole genome shotgun (WGS) entry which is preliminary data.</text>
</comment>
<dbReference type="EMBL" id="JAAMOX010000001">
    <property type="protein sequence ID" value="NIH52497.1"/>
    <property type="molecule type" value="Genomic_DNA"/>
</dbReference>
<dbReference type="PROSITE" id="PS50850">
    <property type="entry name" value="MFS"/>
    <property type="match status" value="1"/>
</dbReference>
<dbReference type="GO" id="GO:0005886">
    <property type="term" value="C:plasma membrane"/>
    <property type="evidence" value="ECO:0007669"/>
    <property type="project" value="UniProtKB-SubCell"/>
</dbReference>
<dbReference type="InterPro" id="IPR020846">
    <property type="entry name" value="MFS_dom"/>
</dbReference>
<protein>
    <submittedName>
        <fullName evidence="8">DHA1 family chloramphenicol resistance protein-like MFS transporter</fullName>
    </submittedName>
</protein>
<dbReference type="RefSeq" id="WP_208402407.1">
    <property type="nucleotide sequence ID" value="NZ_JAAMOX010000001.1"/>
</dbReference>
<name>A0A7X5QZ22_9MICO</name>
<evidence type="ECO:0000256" key="2">
    <source>
        <dbReference type="ARBA" id="ARBA00022475"/>
    </source>
</evidence>
<evidence type="ECO:0000256" key="1">
    <source>
        <dbReference type="ARBA" id="ARBA00004651"/>
    </source>
</evidence>
<dbReference type="SUPFAM" id="SSF103473">
    <property type="entry name" value="MFS general substrate transporter"/>
    <property type="match status" value="1"/>
</dbReference>
<keyword evidence="2" id="KW-1003">Cell membrane</keyword>
<dbReference type="Pfam" id="PF07690">
    <property type="entry name" value="MFS_1"/>
    <property type="match status" value="1"/>
</dbReference>
<proteinExistence type="predicted"/>
<evidence type="ECO:0000256" key="4">
    <source>
        <dbReference type="ARBA" id="ARBA00022989"/>
    </source>
</evidence>
<evidence type="ECO:0000256" key="3">
    <source>
        <dbReference type="ARBA" id="ARBA00022692"/>
    </source>
</evidence>
<evidence type="ECO:0000313" key="8">
    <source>
        <dbReference type="EMBL" id="NIH52497.1"/>
    </source>
</evidence>
<feature type="transmembrane region" description="Helical" evidence="6">
    <location>
        <begin position="174"/>
        <end position="197"/>
    </location>
</feature>
<evidence type="ECO:0000256" key="5">
    <source>
        <dbReference type="ARBA" id="ARBA00023136"/>
    </source>
</evidence>
<feature type="transmembrane region" description="Helical" evidence="6">
    <location>
        <begin position="277"/>
        <end position="299"/>
    </location>
</feature>
<dbReference type="InterPro" id="IPR050189">
    <property type="entry name" value="MFS_Efflux_Transporters"/>
</dbReference>
<reference evidence="8 9" key="1">
    <citation type="submission" date="2020-02" db="EMBL/GenBank/DDBJ databases">
        <title>Sequencing the genomes of 1000 actinobacteria strains.</title>
        <authorList>
            <person name="Klenk H.-P."/>
        </authorList>
    </citation>
    <scope>NUCLEOTIDE SEQUENCE [LARGE SCALE GENOMIC DNA]</scope>
    <source>
        <strain evidence="8 9">DSM 27960</strain>
    </source>
</reference>
<feature type="transmembrane region" description="Helical" evidence="6">
    <location>
        <begin position="305"/>
        <end position="324"/>
    </location>
</feature>
<keyword evidence="4 6" id="KW-1133">Transmembrane helix</keyword>
<evidence type="ECO:0000256" key="6">
    <source>
        <dbReference type="SAM" id="Phobius"/>
    </source>
</evidence>
<feature type="transmembrane region" description="Helical" evidence="6">
    <location>
        <begin position="109"/>
        <end position="132"/>
    </location>
</feature>
<keyword evidence="9" id="KW-1185">Reference proteome</keyword>
<dbReference type="PANTHER" id="PTHR43124:SF3">
    <property type="entry name" value="CHLORAMPHENICOL EFFLUX PUMP RV0191"/>
    <property type="match status" value="1"/>
</dbReference>
<dbReference type="PANTHER" id="PTHR43124">
    <property type="entry name" value="PURINE EFFLUX PUMP PBUE"/>
    <property type="match status" value="1"/>
</dbReference>
<feature type="transmembrane region" description="Helical" evidence="6">
    <location>
        <begin position="336"/>
        <end position="356"/>
    </location>
</feature>